<protein>
    <submittedName>
        <fullName evidence="3">Uncharacterized protein</fullName>
    </submittedName>
</protein>
<feature type="compositionally biased region" description="Basic and acidic residues" evidence="1">
    <location>
        <begin position="1"/>
        <end position="31"/>
    </location>
</feature>
<dbReference type="EMBL" id="BSUL01000001">
    <property type="protein sequence ID" value="GMA28531.1"/>
    <property type="molecule type" value="Genomic_DNA"/>
</dbReference>
<organism evidence="3 4">
    <name type="scientific">Arenivirga flava</name>
    <dbReference type="NCBI Taxonomy" id="1930060"/>
    <lineage>
        <taxon>Bacteria</taxon>
        <taxon>Bacillati</taxon>
        <taxon>Actinomycetota</taxon>
        <taxon>Actinomycetes</taxon>
        <taxon>Micrococcales</taxon>
        <taxon>Microbacteriaceae</taxon>
        <taxon>Arenivirga</taxon>
    </lineage>
</organism>
<feature type="region of interest" description="Disordered" evidence="1">
    <location>
        <begin position="1"/>
        <end position="49"/>
    </location>
</feature>
<proteinExistence type="predicted"/>
<feature type="transmembrane region" description="Helical" evidence="2">
    <location>
        <begin position="174"/>
        <end position="199"/>
    </location>
</feature>
<evidence type="ECO:0000313" key="4">
    <source>
        <dbReference type="Proteomes" id="UP001157160"/>
    </source>
</evidence>
<reference evidence="3 4" key="1">
    <citation type="journal article" date="2014" name="Int. J. Syst. Evol. Microbiol.">
        <title>Complete genome sequence of Corynebacterium casei LMG S-19264T (=DSM 44701T), isolated from a smear-ripened cheese.</title>
        <authorList>
            <consortium name="US DOE Joint Genome Institute (JGI-PGF)"/>
            <person name="Walter F."/>
            <person name="Albersmeier A."/>
            <person name="Kalinowski J."/>
            <person name="Ruckert C."/>
        </authorList>
    </citation>
    <scope>NUCLEOTIDE SEQUENCE [LARGE SCALE GENOMIC DNA]</scope>
    <source>
        <strain evidence="3 4">NBRC 112289</strain>
    </source>
</reference>
<keyword evidence="2" id="KW-0812">Transmembrane</keyword>
<dbReference type="RefSeq" id="WP_284231858.1">
    <property type="nucleotide sequence ID" value="NZ_BSUL01000001.1"/>
</dbReference>
<dbReference type="AlphaFoldDB" id="A0AA37XBE1"/>
<sequence length="201" mass="20909">MSERRRAREASERMDQDDGLDDRTIAVDRSDPSTMDETELVQRQPRPEIDEATAAVIRPGAHPLVDDDTVVAERGGWLPEGTVRVGGPSPSQAFSGPLGAGIGAAPTPVDRFAPPVAGRRAVLGGGAGSTSRYTTRRVVAPAPRAEAVPQAADATRDRDAVLPSVRRRARRGAAVSLVSAGVATIVTIAGLVVVIPLLLAG</sequence>
<keyword evidence="4" id="KW-1185">Reference proteome</keyword>
<keyword evidence="2" id="KW-0472">Membrane</keyword>
<evidence type="ECO:0000313" key="3">
    <source>
        <dbReference type="EMBL" id="GMA28531.1"/>
    </source>
</evidence>
<gene>
    <name evidence="3" type="ORF">GCM10025874_17840</name>
</gene>
<name>A0AA37XBE1_9MICO</name>
<accession>A0AA37XBE1</accession>
<evidence type="ECO:0000256" key="2">
    <source>
        <dbReference type="SAM" id="Phobius"/>
    </source>
</evidence>
<comment type="caution">
    <text evidence="3">The sequence shown here is derived from an EMBL/GenBank/DDBJ whole genome shotgun (WGS) entry which is preliminary data.</text>
</comment>
<keyword evidence="2" id="KW-1133">Transmembrane helix</keyword>
<dbReference type="Proteomes" id="UP001157160">
    <property type="component" value="Unassembled WGS sequence"/>
</dbReference>
<evidence type="ECO:0000256" key="1">
    <source>
        <dbReference type="SAM" id="MobiDB-lite"/>
    </source>
</evidence>